<dbReference type="SUPFAM" id="SSF55486">
    <property type="entry name" value="Metalloproteases ('zincins'), catalytic domain"/>
    <property type="match status" value="1"/>
</dbReference>
<dbReference type="OrthoDB" id="5280613at2759"/>
<feature type="domain" description="Lysine-specific metallo-endopeptidase" evidence="2">
    <location>
        <begin position="114"/>
        <end position="234"/>
    </location>
</feature>
<organism evidence="3 4">
    <name type="scientific">Dothidotthia symphoricarpi CBS 119687</name>
    <dbReference type="NCBI Taxonomy" id="1392245"/>
    <lineage>
        <taxon>Eukaryota</taxon>
        <taxon>Fungi</taxon>
        <taxon>Dikarya</taxon>
        <taxon>Ascomycota</taxon>
        <taxon>Pezizomycotina</taxon>
        <taxon>Dothideomycetes</taxon>
        <taxon>Pleosporomycetidae</taxon>
        <taxon>Pleosporales</taxon>
        <taxon>Dothidotthiaceae</taxon>
        <taxon>Dothidotthia</taxon>
    </lineage>
</organism>
<dbReference type="InterPro" id="IPR024079">
    <property type="entry name" value="MetalloPept_cat_dom_sf"/>
</dbReference>
<evidence type="ECO:0000256" key="1">
    <source>
        <dbReference type="SAM" id="SignalP"/>
    </source>
</evidence>
<dbReference type="EMBL" id="ML977500">
    <property type="protein sequence ID" value="KAF2133088.1"/>
    <property type="molecule type" value="Genomic_DNA"/>
</dbReference>
<dbReference type="GeneID" id="54413182"/>
<dbReference type="InterPro" id="IPR029463">
    <property type="entry name" value="Lys_MEP"/>
</dbReference>
<name>A0A6A6APL1_9PLEO</name>
<reference evidence="3" key="1">
    <citation type="journal article" date="2020" name="Stud. Mycol.">
        <title>101 Dothideomycetes genomes: a test case for predicting lifestyles and emergence of pathogens.</title>
        <authorList>
            <person name="Haridas S."/>
            <person name="Albert R."/>
            <person name="Binder M."/>
            <person name="Bloem J."/>
            <person name="Labutti K."/>
            <person name="Salamov A."/>
            <person name="Andreopoulos B."/>
            <person name="Baker S."/>
            <person name="Barry K."/>
            <person name="Bills G."/>
            <person name="Bluhm B."/>
            <person name="Cannon C."/>
            <person name="Castanera R."/>
            <person name="Culley D."/>
            <person name="Daum C."/>
            <person name="Ezra D."/>
            <person name="Gonzalez J."/>
            <person name="Henrissat B."/>
            <person name="Kuo A."/>
            <person name="Liang C."/>
            <person name="Lipzen A."/>
            <person name="Lutzoni F."/>
            <person name="Magnuson J."/>
            <person name="Mondo S."/>
            <person name="Nolan M."/>
            <person name="Ohm R."/>
            <person name="Pangilinan J."/>
            <person name="Park H.-J."/>
            <person name="Ramirez L."/>
            <person name="Alfaro M."/>
            <person name="Sun H."/>
            <person name="Tritt A."/>
            <person name="Yoshinaga Y."/>
            <person name="Zwiers L.-H."/>
            <person name="Turgeon B."/>
            <person name="Goodwin S."/>
            <person name="Spatafora J."/>
            <person name="Crous P."/>
            <person name="Grigoriev I."/>
        </authorList>
    </citation>
    <scope>NUCLEOTIDE SEQUENCE</scope>
    <source>
        <strain evidence="3">CBS 119687</strain>
    </source>
</reference>
<feature type="signal peptide" evidence="1">
    <location>
        <begin position="1"/>
        <end position="22"/>
    </location>
</feature>
<proteinExistence type="predicted"/>
<dbReference type="Pfam" id="PF14521">
    <property type="entry name" value="Aspzincin_M35"/>
    <property type="match status" value="1"/>
</dbReference>
<dbReference type="Gene3D" id="3.40.390.10">
    <property type="entry name" value="Collagenase (Catalytic Domain)"/>
    <property type="match status" value="1"/>
</dbReference>
<gene>
    <name evidence="3" type="ORF">P153DRAFT_429075</name>
</gene>
<dbReference type="Proteomes" id="UP000799771">
    <property type="component" value="Unassembled WGS sequence"/>
</dbReference>
<dbReference type="GO" id="GO:0004222">
    <property type="term" value="F:metalloendopeptidase activity"/>
    <property type="evidence" value="ECO:0007669"/>
    <property type="project" value="InterPro"/>
</dbReference>
<evidence type="ECO:0000313" key="3">
    <source>
        <dbReference type="EMBL" id="KAF2133088.1"/>
    </source>
</evidence>
<dbReference type="AlphaFoldDB" id="A0A6A6APL1"/>
<keyword evidence="1" id="KW-0732">Signal</keyword>
<evidence type="ECO:0000313" key="4">
    <source>
        <dbReference type="Proteomes" id="UP000799771"/>
    </source>
</evidence>
<sequence>MTHTSFSRLVVTTALLASIASASPVLTHESKIGDRVVKRNIVQGACSEEDFGRFAADYSAGIVYANRVNDIINEDSFYLATFWPSDRLTEEDVDNYKTNYLQPYAGLSNAGDITVNINCRNTANEACTQQPENAPPGYVSYAVTNPDDDSITLCDEYFTLPPDSVANEAWCSEDPIRSLDEFETGGFTLLHEFSHLDYRLQPRLLDYAYGSARCADLAEEDGEAAYNNADSWMLIALGTYWADKCGRDIPSSEE</sequence>
<feature type="chain" id="PRO_5025401844" description="Lysine-specific metallo-endopeptidase domain-containing protein" evidence="1">
    <location>
        <begin position="23"/>
        <end position="254"/>
    </location>
</feature>
<keyword evidence="4" id="KW-1185">Reference proteome</keyword>
<evidence type="ECO:0000259" key="2">
    <source>
        <dbReference type="Pfam" id="PF14521"/>
    </source>
</evidence>
<dbReference type="RefSeq" id="XP_033527475.1">
    <property type="nucleotide sequence ID" value="XM_033672750.1"/>
</dbReference>
<accession>A0A6A6APL1</accession>
<protein>
    <recommendedName>
        <fullName evidence="2">Lysine-specific metallo-endopeptidase domain-containing protein</fullName>
    </recommendedName>
</protein>